<reference evidence="1 2" key="1">
    <citation type="submission" date="2023-07" db="EMBL/GenBank/DDBJ databases">
        <title>Genomic Encyclopedia of Type Strains, Phase IV (KMG-IV): sequencing the most valuable type-strain genomes for metagenomic binning, comparative biology and taxonomic classification.</title>
        <authorList>
            <person name="Goeker M."/>
        </authorList>
    </citation>
    <scope>NUCLEOTIDE SEQUENCE [LARGE SCALE GENOMIC DNA]</scope>
    <source>
        <strain evidence="1 2">DSM 3770</strain>
    </source>
</reference>
<evidence type="ECO:0000313" key="2">
    <source>
        <dbReference type="Proteomes" id="UP001241747"/>
    </source>
</evidence>
<gene>
    <name evidence="1" type="ORF">QOZ94_002128</name>
</gene>
<keyword evidence="2" id="KW-1185">Reference proteome</keyword>
<protein>
    <recommendedName>
        <fullName evidence="3">Thermostable hemolysin</fullName>
    </recommendedName>
</protein>
<name>A0ABU0LDV9_XANAG</name>
<evidence type="ECO:0000313" key="1">
    <source>
        <dbReference type="EMBL" id="MDQ0505332.1"/>
    </source>
</evidence>
<dbReference type="Proteomes" id="UP001241747">
    <property type="component" value="Unassembled WGS sequence"/>
</dbReference>
<dbReference type="Pfam" id="PF12261">
    <property type="entry name" value="T_hemolysin"/>
    <property type="match status" value="1"/>
</dbReference>
<accession>A0ABU0LDV9</accession>
<sequence length="203" mass="22183">MRTVHIAEPADADRADAEAFIQDIYGREYGARIAQFAPRILCRTGPEGDLRCVAGLRLPDDGFFSEGYLDEPVEAALTRAAGRRVRRDDVFEVTTLASRSPREIAAFVDDIIAFGADHGLSWCFFTLTRRLSLLIQRLHLAPIPLADADPARIADAAAWGRYYATEPKVFGVCGVTMRHPLAPVRTVSHAAVSQAVVSHAVVP</sequence>
<dbReference type="InterPro" id="IPR022050">
    <property type="entry name" value="T_hemolysin"/>
</dbReference>
<evidence type="ECO:0008006" key="3">
    <source>
        <dbReference type="Google" id="ProtNLM"/>
    </source>
</evidence>
<comment type="caution">
    <text evidence="1">The sequence shown here is derived from an EMBL/GenBank/DDBJ whole genome shotgun (WGS) entry which is preliminary data.</text>
</comment>
<dbReference type="EMBL" id="JAUSVY010000004">
    <property type="protein sequence ID" value="MDQ0505332.1"/>
    <property type="molecule type" value="Genomic_DNA"/>
</dbReference>
<organism evidence="1 2">
    <name type="scientific">Xanthobacter agilis</name>
    <dbReference type="NCBI Taxonomy" id="47492"/>
    <lineage>
        <taxon>Bacteria</taxon>
        <taxon>Pseudomonadati</taxon>
        <taxon>Pseudomonadota</taxon>
        <taxon>Alphaproteobacteria</taxon>
        <taxon>Hyphomicrobiales</taxon>
        <taxon>Xanthobacteraceae</taxon>
        <taxon>Xanthobacter</taxon>
    </lineage>
</organism>
<proteinExistence type="predicted"/>
<dbReference type="RefSeq" id="WP_237344502.1">
    <property type="nucleotide sequence ID" value="NZ_JABWGX010000004.1"/>
</dbReference>